<dbReference type="Proteomes" id="UP000324832">
    <property type="component" value="Unassembled WGS sequence"/>
</dbReference>
<dbReference type="InterPro" id="IPR028268">
    <property type="entry name" value="Pianissimo_fam"/>
</dbReference>
<evidence type="ECO:0000313" key="1">
    <source>
        <dbReference type="EMBL" id="VVC96483.1"/>
    </source>
</evidence>
<dbReference type="GO" id="GO:0031932">
    <property type="term" value="C:TORC2 complex"/>
    <property type="evidence" value="ECO:0007669"/>
    <property type="project" value="InterPro"/>
</dbReference>
<gene>
    <name evidence="1" type="ORF">LSINAPIS_LOCUS7979</name>
</gene>
<evidence type="ECO:0000313" key="2">
    <source>
        <dbReference type="Proteomes" id="UP000324832"/>
    </source>
</evidence>
<dbReference type="PANTHER" id="PTHR13298:SF11">
    <property type="entry name" value="RAPAMYCIN-INSENSITIVE COMPANION OF MTOR"/>
    <property type="match status" value="1"/>
</dbReference>
<organism evidence="1 2">
    <name type="scientific">Leptidea sinapis</name>
    <dbReference type="NCBI Taxonomy" id="189913"/>
    <lineage>
        <taxon>Eukaryota</taxon>
        <taxon>Metazoa</taxon>
        <taxon>Ecdysozoa</taxon>
        <taxon>Arthropoda</taxon>
        <taxon>Hexapoda</taxon>
        <taxon>Insecta</taxon>
        <taxon>Pterygota</taxon>
        <taxon>Neoptera</taxon>
        <taxon>Endopterygota</taxon>
        <taxon>Lepidoptera</taxon>
        <taxon>Glossata</taxon>
        <taxon>Ditrysia</taxon>
        <taxon>Papilionoidea</taxon>
        <taxon>Pieridae</taxon>
        <taxon>Dismorphiinae</taxon>
        <taxon>Leptidea</taxon>
    </lineage>
</organism>
<dbReference type="GO" id="GO:0043539">
    <property type="term" value="F:protein serine/threonine kinase activator activity"/>
    <property type="evidence" value="ECO:0007669"/>
    <property type="project" value="TreeGrafter"/>
</dbReference>
<keyword evidence="2" id="KW-1185">Reference proteome</keyword>
<proteinExistence type="predicted"/>
<dbReference type="EMBL" id="FZQP02002747">
    <property type="protein sequence ID" value="VVC96483.1"/>
    <property type="molecule type" value="Genomic_DNA"/>
</dbReference>
<dbReference type="GO" id="GO:0051897">
    <property type="term" value="P:positive regulation of phosphatidylinositol 3-kinase/protein kinase B signal transduction"/>
    <property type="evidence" value="ECO:0007669"/>
    <property type="project" value="TreeGrafter"/>
</dbReference>
<dbReference type="PANTHER" id="PTHR13298">
    <property type="entry name" value="CYTOSOLIC REGULATOR PIANISSIMO"/>
    <property type="match status" value="1"/>
</dbReference>
<reference evidence="1 2" key="1">
    <citation type="submission" date="2017-07" db="EMBL/GenBank/DDBJ databases">
        <authorList>
            <person name="Talla V."/>
            <person name="Backstrom N."/>
        </authorList>
    </citation>
    <scope>NUCLEOTIDE SEQUENCE [LARGE SCALE GENOMIC DNA]</scope>
</reference>
<protein>
    <submittedName>
        <fullName evidence="1">Uncharacterized protein</fullName>
    </submittedName>
</protein>
<accession>A0A5E4QDW6</accession>
<name>A0A5E4QDW6_9NEOP</name>
<dbReference type="GO" id="GO:0038203">
    <property type="term" value="P:TORC2 signaling"/>
    <property type="evidence" value="ECO:0007669"/>
    <property type="project" value="TreeGrafter"/>
</dbReference>
<feature type="non-terminal residue" evidence="1">
    <location>
        <position position="99"/>
    </location>
</feature>
<sequence length="99" mass="10997">MLCVLRSWSGLLQFCHPEAAGGLTALVAGLYLPRLEVRETDAPLLNLNDSCHKAWASRIMNYLKPSSNKYSHTDLSTTCNGHSATRAGCHLIRHLLRHN</sequence>
<dbReference type="AlphaFoldDB" id="A0A5E4QDW6"/>